<dbReference type="PANTHER" id="PTHR46064:SF1">
    <property type="entry name" value="QUEUINE TRNA-RIBOSYLTRANSFERASE ACCESSORY SUBUNIT 2"/>
    <property type="match status" value="1"/>
</dbReference>
<feature type="binding site" evidence="5">
    <location>
        <position position="403"/>
    </location>
    <ligand>
        <name>Zn(2+)</name>
        <dbReference type="ChEBI" id="CHEBI:29105"/>
    </ligand>
</feature>
<dbReference type="Pfam" id="PF01702">
    <property type="entry name" value="TGT"/>
    <property type="match status" value="1"/>
</dbReference>
<comment type="subcellular location">
    <subcellularLocation>
        <location evidence="5">Cytoplasm</location>
    </subcellularLocation>
</comment>
<reference evidence="8" key="1">
    <citation type="submission" date="2021-01" db="EMBL/GenBank/DDBJ databases">
        <authorList>
            <person name="Corre E."/>
            <person name="Pelletier E."/>
            <person name="Niang G."/>
            <person name="Scheremetjew M."/>
            <person name="Finn R."/>
            <person name="Kale V."/>
            <person name="Holt S."/>
            <person name="Cochrane G."/>
            <person name="Meng A."/>
            <person name="Brown T."/>
            <person name="Cohen L."/>
        </authorList>
    </citation>
    <scope>NUCLEOTIDE SEQUENCE</scope>
    <source>
        <strain evidence="8">Ms1</strain>
    </source>
</reference>
<keyword evidence="2 5" id="KW-0819">tRNA processing</keyword>
<accession>A0A7S1G9J2</accession>
<evidence type="ECO:0000256" key="2">
    <source>
        <dbReference type="ARBA" id="ARBA00022694"/>
    </source>
</evidence>
<evidence type="ECO:0000313" key="8">
    <source>
        <dbReference type="EMBL" id="CAD8915417.1"/>
    </source>
</evidence>
<dbReference type="InterPro" id="IPR050852">
    <property type="entry name" value="Queuine_tRNA-ribosyltrfase"/>
</dbReference>
<comment type="similarity">
    <text evidence="5">Belongs to the queuine tRNA-ribosyltransferase family. QTRT2 subfamily.</text>
</comment>
<protein>
    <recommendedName>
        <fullName evidence="5">Queuine tRNA-ribosyltransferase accessory subunit 2</fullName>
    </recommendedName>
    <alternativeName>
        <fullName evidence="5">Queuine tRNA-ribosyltransferase domain-containing protein 1</fullName>
    </alternativeName>
</protein>
<dbReference type="EMBL" id="HBFS01012637">
    <property type="protein sequence ID" value="CAD8915417.1"/>
    <property type="molecule type" value="Transcribed_RNA"/>
</dbReference>
<dbReference type="GO" id="GO:0008479">
    <property type="term" value="F:tRNA-guanosine(34) queuine transglycosylase activity"/>
    <property type="evidence" value="ECO:0007669"/>
    <property type="project" value="UniProtKB-UniRule"/>
</dbReference>
<dbReference type="SUPFAM" id="SSF51713">
    <property type="entry name" value="tRNA-guanine transglycosylase"/>
    <property type="match status" value="1"/>
</dbReference>
<feature type="binding site" evidence="5">
    <location>
        <position position="374"/>
    </location>
    <ligand>
        <name>Zn(2+)</name>
        <dbReference type="ChEBI" id="CHEBI:29105"/>
    </ligand>
</feature>
<sequence>MSSRMFAVLDAEVASGGAGVSGARLGRWLGMATPTALVHTQTGLPPHLTPDVLERIGEARGLALRLPHLLGQDVPVRARGVRINEYLNVAAHDTFMLTRDPRAVLIPRHSDKEAVLDTPSGRKKVTVADHCRMLEAFAPDVAACLSDELPATGGKRRAAQAVERTLKWLDATLETPLGKAAAAAVAAAEAGEGSGGDGGGEAQVVTQLLGVVVGGTNPLLRAQSAEETAKRPVAGFVLGGFGMGESAAQRAELLQLTISKLPATKPRVVVGAETPLEALEAVAAGVDVVDAVYPYLLARDRFASTFDFTWPALDAAADDMVVDAAAAPRAPEARPPVPTSAERDTEPLGDGVKLLLSESAFARDTRPLVPGCTCYTCTDHTRAYVHHLVNTHEMLADVLLFNHNLHHWLGFFAEVRRAIAAGRFVEYRAWMEETYGFPADDAATFAAPAGADGAAGP</sequence>
<keyword evidence="1 5" id="KW-0963">Cytoplasm</keyword>
<dbReference type="PANTHER" id="PTHR46064">
    <property type="entry name" value="QUEUINE TRNA-RIBOSYLTRANSFERASE ACCESSORY SUBUNIT 2"/>
    <property type="match status" value="1"/>
</dbReference>
<organism evidence="8">
    <name type="scientific">Bicosoecida sp. CB-2014</name>
    <dbReference type="NCBI Taxonomy" id="1486930"/>
    <lineage>
        <taxon>Eukaryota</taxon>
        <taxon>Sar</taxon>
        <taxon>Stramenopiles</taxon>
        <taxon>Bigyra</taxon>
        <taxon>Opalozoa</taxon>
        <taxon>Bicosoecida</taxon>
    </lineage>
</organism>
<feature type="binding site" evidence="5">
    <location>
        <position position="372"/>
    </location>
    <ligand>
        <name>Zn(2+)</name>
        <dbReference type="ChEBI" id="CHEBI:29105"/>
    </ligand>
</feature>
<evidence type="ECO:0000256" key="3">
    <source>
        <dbReference type="ARBA" id="ARBA00022723"/>
    </source>
</evidence>
<keyword evidence="4 5" id="KW-0862">Zinc</keyword>
<dbReference type="HAMAP" id="MF_03043">
    <property type="entry name" value="QTRT2"/>
    <property type="match status" value="1"/>
</dbReference>
<dbReference type="GO" id="GO:0046872">
    <property type="term" value="F:metal ion binding"/>
    <property type="evidence" value="ECO:0007669"/>
    <property type="project" value="UniProtKB-KW"/>
</dbReference>
<evidence type="ECO:0000256" key="4">
    <source>
        <dbReference type="ARBA" id="ARBA00022833"/>
    </source>
</evidence>
<feature type="binding site" evidence="5">
    <location>
        <position position="377"/>
    </location>
    <ligand>
        <name>Zn(2+)</name>
        <dbReference type="ChEBI" id="CHEBI:29105"/>
    </ligand>
</feature>
<evidence type="ECO:0000259" key="7">
    <source>
        <dbReference type="Pfam" id="PF01702"/>
    </source>
</evidence>
<dbReference type="NCBIfam" id="TIGR00449">
    <property type="entry name" value="tgt_general"/>
    <property type="match status" value="2"/>
</dbReference>
<dbReference type="GO" id="GO:0006400">
    <property type="term" value="P:tRNA modification"/>
    <property type="evidence" value="ECO:0007669"/>
    <property type="project" value="InterPro"/>
</dbReference>
<comment type="cofactor">
    <cofactor evidence="5">
        <name>Zn(2+)</name>
        <dbReference type="ChEBI" id="CHEBI:29105"/>
    </cofactor>
    <text evidence="5">Binds 1 zinc ion per subunit.</text>
</comment>
<dbReference type="InterPro" id="IPR036511">
    <property type="entry name" value="TGT-like_sf"/>
</dbReference>
<dbReference type="InterPro" id="IPR002616">
    <property type="entry name" value="tRNA_ribo_trans-like"/>
</dbReference>
<evidence type="ECO:0000256" key="1">
    <source>
        <dbReference type="ARBA" id="ARBA00022490"/>
    </source>
</evidence>
<comment type="function">
    <text evidence="5">Non-catalytic subunit of the queuine tRNA-ribosyltransferase (TGT) that catalyzes the base-exchange of a guanine (G) residue with queuine (Q) at position 34 (anticodon wobble position) in tRNAs with GU(N) anticodons (tRNA-Asp, -Asn, -His and -Tyr), resulting in the hypermodified nucleoside queuosine (7-(((4,5-cis-dihydroxy-2-cyclopenten-1-yl)amino)methyl)-7-deazaguanosine).</text>
</comment>
<comment type="subunit">
    <text evidence="5">Heterodimer of a catalytic subunit and an accessory subunit.</text>
</comment>
<evidence type="ECO:0000256" key="5">
    <source>
        <dbReference type="HAMAP-Rule" id="MF_03043"/>
    </source>
</evidence>
<gene>
    <name evidence="8" type="ORF">BSP0115_LOCUS8674</name>
</gene>
<feature type="region of interest" description="Disordered" evidence="6">
    <location>
        <begin position="327"/>
        <end position="346"/>
    </location>
</feature>
<keyword evidence="3 5" id="KW-0479">Metal-binding</keyword>
<evidence type="ECO:0000256" key="6">
    <source>
        <dbReference type="SAM" id="MobiDB-lite"/>
    </source>
</evidence>
<dbReference type="Gene3D" id="3.20.20.105">
    <property type="entry name" value="Queuine tRNA-ribosyltransferase-like"/>
    <property type="match status" value="1"/>
</dbReference>
<dbReference type="AlphaFoldDB" id="A0A7S1G9J2"/>
<dbReference type="InterPro" id="IPR028592">
    <property type="entry name" value="QTRTD1"/>
</dbReference>
<feature type="domain" description="tRNA-guanine(15) transglycosylase-like" evidence="7">
    <location>
        <begin position="31"/>
        <end position="434"/>
    </location>
</feature>
<dbReference type="GO" id="GO:0005737">
    <property type="term" value="C:cytoplasm"/>
    <property type="evidence" value="ECO:0007669"/>
    <property type="project" value="UniProtKB-SubCell"/>
</dbReference>
<proteinExistence type="inferred from homology"/>
<name>A0A7S1G9J2_9STRA</name>